<comment type="caution">
    <text evidence="2">The sequence shown here is derived from an EMBL/GenBank/DDBJ whole genome shotgun (WGS) entry which is preliminary data.</text>
</comment>
<proteinExistence type="predicted"/>
<gene>
    <name evidence="2" type="ORF">OIU84_005182</name>
</gene>
<keyword evidence="3" id="KW-1185">Reference proteome</keyword>
<evidence type="ECO:0000313" key="2">
    <source>
        <dbReference type="EMBL" id="KAJ6412062.1"/>
    </source>
</evidence>
<feature type="region of interest" description="Disordered" evidence="1">
    <location>
        <begin position="1"/>
        <end position="46"/>
    </location>
</feature>
<feature type="compositionally biased region" description="Basic and acidic residues" evidence="1">
    <location>
        <begin position="1"/>
        <end position="13"/>
    </location>
</feature>
<dbReference type="EMBL" id="JAPFFJ010000013">
    <property type="protein sequence ID" value="KAJ6412062.1"/>
    <property type="molecule type" value="Genomic_DNA"/>
</dbReference>
<dbReference type="AlphaFoldDB" id="A0AAD6P0F5"/>
<dbReference type="Proteomes" id="UP001162972">
    <property type="component" value="Chromosome 5"/>
</dbReference>
<name>A0AAD6P0F5_9ROSI</name>
<evidence type="ECO:0000256" key="1">
    <source>
        <dbReference type="SAM" id="MobiDB-lite"/>
    </source>
</evidence>
<sequence length="68" mass="7519">MIHNSHTDTKQRDSLLSSGLTSSGGKNDADNETIEGQCFSKDENEDHTNKKLWLLGISSAKYKPPTLK</sequence>
<reference evidence="2 3" key="1">
    <citation type="journal article" date="2023" name="Int. J. Mol. Sci.">
        <title>De Novo Assembly and Annotation of 11 Diverse Shrub Willow (Salix) Genomes Reveals Novel Gene Organization in Sex-Linked Regions.</title>
        <authorList>
            <person name="Hyden B."/>
            <person name="Feng K."/>
            <person name="Yates T.B."/>
            <person name="Jawdy S."/>
            <person name="Cereghino C."/>
            <person name="Smart L.B."/>
            <person name="Muchero W."/>
        </authorList>
    </citation>
    <scope>NUCLEOTIDE SEQUENCE [LARGE SCALE GENOMIC DNA]</scope>
    <source>
        <tissue evidence="2">Shoot tip</tissue>
    </source>
</reference>
<organism evidence="2 3">
    <name type="scientific">Salix udensis</name>
    <dbReference type="NCBI Taxonomy" id="889485"/>
    <lineage>
        <taxon>Eukaryota</taxon>
        <taxon>Viridiplantae</taxon>
        <taxon>Streptophyta</taxon>
        <taxon>Embryophyta</taxon>
        <taxon>Tracheophyta</taxon>
        <taxon>Spermatophyta</taxon>
        <taxon>Magnoliopsida</taxon>
        <taxon>eudicotyledons</taxon>
        <taxon>Gunneridae</taxon>
        <taxon>Pentapetalae</taxon>
        <taxon>rosids</taxon>
        <taxon>fabids</taxon>
        <taxon>Malpighiales</taxon>
        <taxon>Salicaceae</taxon>
        <taxon>Saliceae</taxon>
        <taxon>Salix</taxon>
    </lineage>
</organism>
<evidence type="ECO:0000313" key="3">
    <source>
        <dbReference type="Proteomes" id="UP001162972"/>
    </source>
</evidence>
<feature type="compositionally biased region" description="Low complexity" evidence="1">
    <location>
        <begin position="14"/>
        <end position="25"/>
    </location>
</feature>
<protein>
    <submittedName>
        <fullName evidence="2">Uncharacterized protein</fullName>
    </submittedName>
</protein>
<accession>A0AAD6P0F5</accession>